<protein>
    <recommendedName>
        <fullName evidence="10 11">Lon protease</fullName>
        <ecNumber evidence="10 11">3.4.21.53</ecNumber>
    </recommendedName>
    <alternativeName>
        <fullName evidence="10">ATP-dependent protease La</fullName>
    </alternativeName>
</protein>
<evidence type="ECO:0000256" key="14">
    <source>
        <dbReference type="PROSITE-ProRule" id="PRU01122"/>
    </source>
</evidence>
<sequence>MAEPTAHNPESPQTVTQAPVLPLRDVVVYPHMVIPLFVGRERSIHALEAAMEQDKRIFLIAQRSAEVDDPGVEELYGYGTVASILQMLKLPDGTVKVLVEGGERARLVELLDSGEYLSAHLVTVPEPQPSDEDRELEVVARSATNVFEQYVKLNKKIPPEILSSLSGIEEPGRLADTIAAHMALKVEEKQKVLEMEGPRERLEHLMGLIEGEIDILQIEKRIRGRVKQQMEKSQREYYLNEQMKAIQKELGELEDVPNEVEDLENKIDQAGMPQQALDKAKQELNKLKMMSPMSAEATVVRNYLDWLVSLPWKDKTRVRHDLKHAAKVLDQDHYGLDKVKERILEYLAVQRRVRKLKGPILCLVGPPGVGKTSLGQSIARATNRKFTRMSLGGVRDEAEIRGHRRTYIGSLPGKIVQNLSKAGKRNPLFLLDEVDKMAMDFRGDPSSALLEVLDPEQNSSFSDHYLEVDFDLSDVMFVCTANTMNIPAPLLDRMEVIRLPGYTEEEKLAIAQSYLLPKQMKANGIRKGELDVKESAIRDVIRYYTREAGVRNLERELATVCRKVVKGLVEGESKGRKRSAGVQVTRRNIDKYLGVRRYRFGVAETEDRIGQSTGLAWTEVGGELLTIEVAVVPGKGRATQTGQLGDVMKESIDAATTVVRSRARTLGLDPEFYTKNDYHIHVPEGAIPKDGPSAGTGMCVALVSALTGIPVRAGVGMTGEITLRGEVLPIGGLKEKLLAALRGGIDTVLIPSENEKDLADVPKDVKSKLDIRPVRWIDEVLEVALTRQPEPLPAPEGEGDADAATRVAVGEGEGDPKRPH</sequence>
<reference evidence="19" key="1">
    <citation type="submission" date="2006-12" db="EMBL/GenBank/DDBJ databases">
        <title>Complete sequence of Halorhodospira halophila SL1.</title>
        <authorList>
            <consortium name="US DOE Joint Genome Institute"/>
            <person name="Copeland A."/>
            <person name="Lucas S."/>
            <person name="Lapidus A."/>
            <person name="Barry K."/>
            <person name="Detter J.C."/>
            <person name="Glavina del Rio T."/>
            <person name="Hammon N."/>
            <person name="Israni S."/>
            <person name="Dalin E."/>
            <person name="Tice H."/>
            <person name="Pitluck S."/>
            <person name="Saunders E."/>
            <person name="Brettin T."/>
            <person name="Bruce D."/>
            <person name="Han C."/>
            <person name="Tapia R."/>
            <person name="Schmutz J."/>
            <person name="Larimer F."/>
            <person name="Land M."/>
            <person name="Hauser L."/>
            <person name="Kyrpides N."/>
            <person name="Mikhailova N."/>
            <person name="Hoff W."/>
            <person name="Richardson P."/>
        </authorList>
    </citation>
    <scope>NUCLEOTIDE SEQUENCE [LARGE SCALE GENOMIC DNA]</scope>
    <source>
        <strain evidence="19">DSM 244 / SL1</strain>
    </source>
</reference>
<dbReference type="SUPFAM" id="SSF54211">
    <property type="entry name" value="Ribosomal protein S5 domain 2-like"/>
    <property type="match status" value="1"/>
</dbReference>
<keyword evidence="7 10" id="KW-0067">ATP-binding</keyword>
<reference evidence="18 19" key="2">
    <citation type="journal article" date="2013" name="Stand. Genomic Sci.">
        <title>Complete genome sequence of Halorhodospira halophila SL1.</title>
        <authorList>
            <person name="Challacombe J.F."/>
            <person name="Majid S."/>
            <person name="Deole R."/>
            <person name="Brettin T.S."/>
            <person name="Bruce D."/>
            <person name="Delano S.F."/>
            <person name="Detter J.C."/>
            <person name="Gleasner C.D."/>
            <person name="Han C.S."/>
            <person name="Misra M."/>
            <person name="Reitenga K.G."/>
            <person name="Mikhailova N."/>
            <person name="Woyke T."/>
            <person name="Pitluck S."/>
            <person name="Nolan M."/>
            <person name="Land M.L."/>
            <person name="Saunders E."/>
            <person name="Tapia R."/>
            <person name="Lapidus A."/>
            <person name="Ivanova N."/>
            <person name="Hoff W.D."/>
        </authorList>
    </citation>
    <scope>NUCLEOTIDE SEQUENCE [LARGE SCALE GENOMIC DNA]</scope>
    <source>
        <strain evidence="19">DSM 244 / SL1</strain>
    </source>
</reference>
<dbReference type="AlphaFoldDB" id="A1WUM5"/>
<keyword evidence="6 10" id="KW-0720">Serine protease</keyword>
<dbReference type="MEROPS" id="S16.001"/>
<evidence type="ECO:0000256" key="11">
    <source>
        <dbReference type="PIRNR" id="PIRNR001174"/>
    </source>
</evidence>
<feature type="binding site" evidence="10 13">
    <location>
        <begin position="365"/>
        <end position="372"/>
    </location>
    <ligand>
        <name>ATP</name>
        <dbReference type="ChEBI" id="CHEBI:30616"/>
    </ligand>
</feature>
<dbReference type="PROSITE" id="PS51787">
    <property type="entry name" value="LON_N"/>
    <property type="match status" value="1"/>
</dbReference>
<evidence type="ECO:0000256" key="15">
    <source>
        <dbReference type="SAM" id="MobiDB-lite"/>
    </source>
</evidence>
<dbReference type="Gene3D" id="3.30.230.10">
    <property type="match status" value="1"/>
</dbReference>
<dbReference type="GO" id="GO:0043565">
    <property type="term" value="F:sequence-specific DNA binding"/>
    <property type="evidence" value="ECO:0007669"/>
    <property type="project" value="UniProtKB-UniRule"/>
</dbReference>
<dbReference type="HOGENOM" id="CLU_004109_4_3_6"/>
<feature type="domain" description="Lon proteolytic" evidence="16">
    <location>
        <begin position="606"/>
        <end position="787"/>
    </location>
</feature>
<feature type="active site" evidence="10 12">
    <location>
        <position position="693"/>
    </location>
</feature>
<dbReference type="InterPro" id="IPR014721">
    <property type="entry name" value="Ribsml_uS5_D2-typ_fold_subgr"/>
</dbReference>
<dbReference type="PROSITE" id="PS51786">
    <property type="entry name" value="LON_PROTEOLYTIC"/>
    <property type="match status" value="1"/>
</dbReference>
<evidence type="ECO:0000256" key="7">
    <source>
        <dbReference type="ARBA" id="ARBA00022840"/>
    </source>
</evidence>
<dbReference type="PRINTS" id="PR00830">
    <property type="entry name" value="ENDOLAPTASE"/>
</dbReference>
<dbReference type="FunFam" id="3.30.230.10:FF:000010">
    <property type="entry name" value="Lon protease"/>
    <property type="match status" value="1"/>
</dbReference>
<dbReference type="GO" id="GO:0004176">
    <property type="term" value="F:ATP-dependent peptidase activity"/>
    <property type="evidence" value="ECO:0007669"/>
    <property type="project" value="UniProtKB-UniRule"/>
</dbReference>
<dbReference type="eggNOG" id="COG0466">
    <property type="taxonomic scope" value="Bacteria"/>
</dbReference>
<comment type="function">
    <text evidence="10">ATP-dependent serine protease that mediates the selective degradation of mutant and abnormal proteins as well as certain short-lived regulatory proteins. Required for cellular homeostasis and for survival from DNA damage and developmental changes induced by stress. Degrades polypeptides processively to yield small peptide fragments that are 5 to 10 amino acids long. Binds to DNA in a double-stranded, site-specific manner.</text>
</comment>
<evidence type="ECO:0000256" key="13">
    <source>
        <dbReference type="PIRSR" id="PIRSR001174-2"/>
    </source>
</evidence>
<evidence type="ECO:0000256" key="4">
    <source>
        <dbReference type="ARBA" id="ARBA00022741"/>
    </source>
</evidence>
<dbReference type="FunFam" id="1.20.58.1480:FF:000001">
    <property type="entry name" value="Lon protease"/>
    <property type="match status" value="1"/>
</dbReference>
<dbReference type="InterPro" id="IPR027543">
    <property type="entry name" value="Lon_bac"/>
</dbReference>
<dbReference type="SUPFAM" id="SSF88697">
    <property type="entry name" value="PUA domain-like"/>
    <property type="match status" value="1"/>
</dbReference>
<dbReference type="InterPro" id="IPR003959">
    <property type="entry name" value="ATPase_AAA_core"/>
</dbReference>
<dbReference type="PANTHER" id="PTHR10046">
    <property type="entry name" value="ATP DEPENDENT LON PROTEASE FAMILY MEMBER"/>
    <property type="match status" value="1"/>
</dbReference>
<keyword evidence="5 10" id="KW-0378">Hydrolase</keyword>
<evidence type="ECO:0000313" key="18">
    <source>
        <dbReference type="EMBL" id="ABM61387.1"/>
    </source>
</evidence>
<keyword evidence="4 10" id="KW-0547">Nucleotide-binding</keyword>
<dbReference type="InterPro" id="IPR027065">
    <property type="entry name" value="Lon_Prtase"/>
</dbReference>
<dbReference type="Pfam" id="PF05362">
    <property type="entry name" value="Lon_C"/>
    <property type="match status" value="1"/>
</dbReference>
<dbReference type="GO" id="GO:0016887">
    <property type="term" value="F:ATP hydrolysis activity"/>
    <property type="evidence" value="ECO:0007669"/>
    <property type="project" value="UniProtKB-UniRule"/>
</dbReference>
<comment type="catalytic activity">
    <reaction evidence="9 10 11 14">
        <text>Hydrolysis of proteins in presence of ATP.</text>
        <dbReference type="EC" id="3.4.21.53"/>
    </reaction>
</comment>
<evidence type="ECO:0000259" key="17">
    <source>
        <dbReference type="PROSITE" id="PS51787"/>
    </source>
</evidence>
<dbReference type="InterPro" id="IPR004815">
    <property type="entry name" value="Lon_bac/euk-typ"/>
</dbReference>
<dbReference type="NCBIfam" id="NF008053">
    <property type="entry name" value="PRK10787.1"/>
    <property type="match status" value="1"/>
</dbReference>
<dbReference type="Gene3D" id="2.30.130.40">
    <property type="entry name" value="LON domain-like"/>
    <property type="match status" value="1"/>
</dbReference>
<dbReference type="CDD" id="cd19500">
    <property type="entry name" value="RecA-like_Lon"/>
    <property type="match status" value="1"/>
</dbReference>
<dbReference type="EC" id="3.4.21.53" evidence="10 11"/>
<dbReference type="InterPro" id="IPR003593">
    <property type="entry name" value="AAA+_ATPase"/>
</dbReference>
<gene>
    <name evidence="10" type="primary">lon</name>
    <name evidence="18" type="ordered locus">Hhal_0601</name>
</gene>
<dbReference type="SMART" id="SM00382">
    <property type="entry name" value="AAA"/>
    <property type="match status" value="1"/>
</dbReference>
<comment type="similarity">
    <text evidence="10 11 14">Belongs to the peptidase S16 family.</text>
</comment>
<dbReference type="SUPFAM" id="SSF52540">
    <property type="entry name" value="P-loop containing nucleoside triphosphate hydrolases"/>
    <property type="match status" value="1"/>
</dbReference>
<keyword evidence="2 10" id="KW-0963">Cytoplasm</keyword>
<dbReference type="InterPro" id="IPR020568">
    <property type="entry name" value="Ribosomal_Su5_D2-typ_SF"/>
</dbReference>
<dbReference type="Pfam" id="PF02190">
    <property type="entry name" value="LON_substr_bdg"/>
    <property type="match status" value="1"/>
</dbReference>
<feature type="domain" description="Lon N-terminal" evidence="17">
    <location>
        <begin position="18"/>
        <end position="213"/>
    </location>
</feature>
<dbReference type="FunFam" id="2.30.130.40:FF:000001">
    <property type="entry name" value="Lon protease"/>
    <property type="match status" value="1"/>
</dbReference>
<dbReference type="GO" id="GO:0006515">
    <property type="term" value="P:protein quality control for misfolded or incompletely synthesized proteins"/>
    <property type="evidence" value="ECO:0007669"/>
    <property type="project" value="UniProtKB-UniRule"/>
</dbReference>
<dbReference type="EMBL" id="CP000544">
    <property type="protein sequence ID" value="ABM61387.1"/>
    <property type="molecule type" value="Genomic_DNA"/>
</dbReference>
<dbReference type="GO" id="GO:0005524">
    <property type="term" value="F:ATP binding"/>
    <property type="evidence" value="ECO:0007669"/>
    <property type="project" value="UniProtKB-UniRule"/>
</dbReference>
<keyword evidence="19" id="KW-1185">Reference proteome</keyword>
<dbReference type="Gene3D" id="3.40.50.300">
    <property type="entry name" value="P-loop containing nucleotide triphosphate hydrolases"/>
    <property type="match status" value="1"/>
</dbReference>
<dbReference type="GO" id="GO:0034605">
    <property type="term" value="P:cellular response to heat"/>
    <property type="evidence" value="ECO:0007669"/>
    <property type="project" value="UniProtKB-UniRule"/>
</dbReference>
<dbReference type="HAMAP" id="MF_01973">
    <property type="entry name" value="lon_bact"/>
    <property type="match status" value="1"/>
</dbReference>
<dbReference type="RefSeq" id="WP_011813410.1">
    <property type="nucleotide sequence ID" value="NC_008789.1"/>
</dbReference>
<keyword evidence="3 10" id="KW-0645">Protease</keyword>
<organism evidence="18 19">
    <name type="scientific">Halorhodospira halophila (strain DSM 244 / SL1)</name>
    <name type="common">Ectothiorhodospira halophila (strain DSM 244 / SL1)</name>
    <dbReference type="NCBI Taxonomy" id="349124"/>
    <lineage>
        <taxon>Bacteria</taxon>
        <taxon>Pseudomonadati</taxon>
        <taxon>Pseudomonadota</taxon>
        <taxon>Gammaproteobacteria</taxon>
        <taxon>Chromatiales</taxon>
        <taxon>Ectothiorhodospiraceae</taxon>
        <taxon>Halorhodospira</taxon>
    </lineage>
</organism>
<dbReference type="Pfam" id="PF22667">
    <property type="entry name" value="Lon_lid"/>
    <property type="match status" value="1"/>
</dbReference>
<dbReference type="Pfam" id="PF00004">
    <property type="entry name" value="AAA"/>
    <property type="match status" value="1"/>
</dbReference>
<dbReference type="InterPro" id="IPR003111">
    <property type="entry name" value="Lon_prtase_N"/>
</dbReference>
<dbReference type="Gene3D" id="1.10.8.60">
    <property type="match status" value="1"/>
</dbReference>
<evidence type="ECO:0000256" key="12">
    <source>
        <dbReference type="PIRSR" id="PIRSR001174-1"/>
    </source>
</evidence>
<keyword evidence="8 10" id="KW-0346">Stress response</keyword>
<dbReference type="Proteomes" id="UP000000647">
    <property type="component" value="Chromosome"/>
</dbReference>
<evidence type="ECO:0000256" key="5">
    <source>
        <dbReference type="ARBA" id="ARBA00022801"/>
    </source>
</evidence>
<dbReference type="GO" id="GO:0005737">
    <property type="term" value="C:cytoplasm"/>
    <property type="evidence" value="ECO:0007669"/>
    <property type="project" value="UniProtKB-SubCell"/>
</dbReference>
<dbReference type="InterPro" id="IPR027417">
    <property type="entry name" value="P-loop_NTPase"/>
</dbReference>
<feature type="active site" evidence="10 12">
    <location>
        <position position="736"/>
    </location>
</feature>
<dbReference type="KEGG" id="hha:Hhal_0601"/>
<evidence type="ECO:0000256" key="6">
    <source>
        <dbReference type="ARBA" id="ARBA00022825"/>
    </source>
</evidence>
<dbReference type="PIRSF" id="PIRSF001174">
    <property type="entry name" value="Lon_proteas"/>
    <property type="match status" value="1"/>
</dbReference>
<dbReference type="OrthoDB" id="9803599at2"/>
<evidence type="ECO:0000256" key="1">
    <source>
        <dbReference type="ARBA" id="ARBA00004496"/>
    </source>
</evidence>
<proteinExistence type="evidence at transcript level"/>
<dbReference type="SMART" id="SM00464">
    <property type="entry name" value="LON"/>
    <property type="match status" value="1"/>
</dbReference>
<evidence type="ECO:0000256" key="9">
    <source>
        <dbReference type="ARBA" id="ARBA00050665"/>
    </source>
</evidence>
<evidence type="ECO:0000256" key="2">
    <source>
        <dbReference type="ARBA" id="ARBA00022490"/>
    </source>
</evidence>
<dbReference type="FunFam" id="1.20.5.5270:FF:000002">
    <property type="entry name" value="Lon protease homolog"/>
    <property type="match status" value="1"/>
</dbReference>
<comment type="subcellular location">
    <subcellularLocation>
        <location evidence="1 10 11">Cytoplasm</location>
    </subcellularLocation>
</comment>
<name>A1WUM5_HALHL</name>
<feature type="region of interest" description="Disordered" evidence="15">
    <location>
        <begin position="786"/>
        <end position="820"/>
    </location>
</feature>
<dbReference type="NCBIfam" id="TIGR00763">
    <property type="entry name" value="lon"/>
    <property type="match status" value="1"/>
</dbReference>
<dbReference type="InterPro" id="IPR046336">
    <property type="entry name" value="Lon_prtase_N_sf"/>
</dbReference>
<dbReference type="InterPro" id="IPR008269">
    <property type="entry name" value="Lon_proteolytic"/>
</dbReference>
<evidence type="ECO:0000313" key="19">
    <source>
        <dbReference type="Proteomes" id="UP000000647"/>
    </source>
</evidence>
<dbReference type="InterPro" id="IPR015947">
    <property type="entry name" value="PUA-like_sf"/>
</dbReference>
<evidence type="ECO:0000256" key="10">
    <source>
        <dbReference type="HAMAP-Rule" id="MF_01973"/>
    </source>
</evidence>
<comment type="induction">
    <text evidence="10">By heat shock.</text>
</comment>
<dbReference type="Gene3D" id="1.20.58.1480">
    <property type="match status" value="1"/>
</dbReference>
<evidence type="ECO:0000256" key="3">
    <source>
        <dbReference type="ARBA" id="ARBA00022670"/>
    </source>
</evidence>
<dbReference type="Gene3D" id="1.20.5.5270">
    <property type="match status" value="1"/>
</dbReference>
<evidence type="ECO:0000256" key="8">
    <source>
        <dbReference type="ARBA" id="ARBA00023016"/>
    </source>
</evidence>
<dbReference type="FunFam" id="3.40.50.300:FF:000021">
    <property type="entry name" value="Lon protease homolog"/>
    <property type="match status" value="1"/>
</dbReference>
<dbReference type="InterPro" id="IPR054594">
    <property type="entry name" value="Lon_lid"/>
</dbReference>
<dbReference type="GO" id="GO:0004252">
    <property type="term" value="F:serine-type endopeptidase activity"/>
    <property type="evidence" value="ECO:0007669"/>
    <property type="project" value="UniProtKB-UniRule"/>
</dbReference>
<accession>A1WUM5</accession>
<comment type="subunit">
    <text evidence="10 11">Homohexamer. Organized in a ring with a central cavity.</text>
</comment>
<dbReference type="STRING" id="349124.Hhal_0601"/>
<evidence type="ECO:0000259" key="16">
    <source>
        <dbReference type="PROSITE" id="PS51786"/>
    </source>
</evidence>